<evidence type="ECO:0000256" key="1">
    <source>
        <dbReference type="ARBA" id="ARBA00004141"/>
    </source>
</evidence>
<dbReference type="Proteomes" id="UP001276659">
    <property type="component" value="Unassembled WGS sequence"/>
</dbReference>
<feature type="transmembrane region" description="Helical" evidence="6">
    <location>
        <begin position="157"/>
        <end position="174"/>
    </location>
</feature>
<keyword evidence="9" id="KW-1185">Reference proteome</keyword>
<gene>
    <name evidence="8" type="ORF">OEA41_006227</name>
</gene>
<feature type="domain" description="Rhodopsin" evidence="7">
    <location>
        <begin position="59"/>
        <end position="212"/>
    </location>
</feature>
<organism evidence="8 9">
    <name type="scientific">Lepraria neglecta</name>
    <dbReference type="NCBI Taxonomy" id="209136"/>
    <lineage>
        <taxon>Eukaryota</taxon>
        <taxon>Fungi</taxon>
        <taxon>Dikarya</taxon>
        <taxon>Ascomycota</taxon>
        <taxon>Pezizomycotina</taxon>
        <taxon>Lecanoromycetes</taxon>
        <taxon>OSLEUM clade</taxon>
        <taxon>Lecanoromycetidae</taxon>
        <taxon>Lecanorales</taxon>
        <taxon>Lecanorineae</taxon>
        <taxon>Stereocaulaceae</taxon>
        <taxon>Lepraria</taxon>
    </lineage>
</organism>
<sequence>MVLGMGACLITGQPMILHLQNSYLRTIGVRKGVMGYPTPPPPQLSPAEELTHVEPSVEEIQKIEFAFQLLMLIAYGLIKASILFFYRRLFVVGKSGAFNLITMSTVVVVFLWMIAFLGLFTFNCGSAVDAKWGSLLEVSKSCKFSFTAEEGMASSDFILDLFVFLLPFPVIWRLHMTKVRKCAISGVFLIGAAAIAASITRLIIYVQILTNDHKLATASDKVILDENR</sequence>
<evidence type="ECO:0000313" key="8">
    <source>
        <dbReference type="EMBL" id="KAK3172901.1"/>
    </source>
</evidence>
<accession>A0AAE0DKE7</accession>
<dbReference type="Pfam" id="PF20684">
    <property type="entry name" value="Fung_rhodopsin"/>
    <property type="match status" value="1"/>
</dbReference>
<comment type="similarity">
    <text evidence="5">Belongs to the SAT4 family.</text>
</comment>
<feature type="transmembrane region" description="Helical" evidence="6">
    <location>
        <begin position="65"/>
        <end position="86"/>
    </location>
</feature>
<dbReference type="InterPro" id="IPR052337">
    <property type="entry name" value="SAT4-like"/>
</dbReference>
<keyword evidence="2 6" id="KW-0812">Transmembrane</keyword>
<keyword evidence="3 6" id="KW-1133">Transmembrane helix</keyword>
<evidence type="ECO:0000256" key="4">
    <source>
        <dbReference type="ARBA" id="ARBA00023136"/>
    </source>
</evidence>
<evidence type="ECO:0000313" key="9">
    <source>
        <dbReference type="Proteomes" id="UP001276659"/>
    </source>
</evidence>
<proteinExistence type="inferred from homology"/>
<dbReference type="AlphaFoldDB" id="A0AAE0DKE7"/>
<dbReference type="GO" id="GO:0016020">
    <property type="term" value="C:membrane"/>
    <property type="evidence" value="ECO:0007669"/>
    <property type="project" value="UniProtKB-SubCell"/>
</dbReference>
<comment type="caution">
    <text evidence="8">The sequence shown here is derived from an EMBL/GenBank/DDBJ whole genome shotgun (WGS) entry which is preliminary data.</text>
</comment>
<keyword evidence="4 6" id="KW-0472">Membrane</keyword>
<reference evidence="8" key="1">
    <citation type="submission" date="2022-11" db="EMBL/GenBank/DDBJ databases">
        <title>Chromosomal genome sequence assembly and mating type (MAT) locus characterization of the leprose asexual lichenized fungus Lepraria neglecta (Nyl.) Erichsen.</title>
        <authorList>
            <person name="Allen J.L."/>
            <person name="Pfeffer B."/>
        </authorList>
    </citation>
    <scope>NUCLEOTIDE SEQUENCE</scope>
    <source>
        <strain evidence="8">Allen 5258</strain>
    </source>
</reference>
<dbReference type="PANTHER" id="PTHR33048">
    <property type="entry name" value="PTH11-LIKE INTEGRAL MEMBRANE PROTEIN (AFU_ORTHOLOGUE AFUA_5G11245)"/>
    <property type="match status" value="1"/>
</dbReference>
<evidence type="ECO:0000256" key="3">
    <source>
        <dbReference type="ARBA" id="ARBA00022989"/>
    </source>
</evidence>
<evidence type="ECO:0000256" key="2">
    <source>
        <dbReference type="ARBA" id="ARBA00022692"/>
    </source>
</evidence>
<protein>
    <recommendedName>
        <fullName evidence="7">Rhodopsin domain-containing protein</fullName>
    </recommendedName>
</protein>
<evidence type="ECO:0000256" key="6">
    <source>
        <dbReference type="SAM" id="Phobius"/>
    </source>
</evidence>
<dbReference type="InterPro" id="IPR049326">
    <property type="entry name" value="Rhodopsin_dom_fungi"/>
</dbReference>
<comment type="subcellular location">
    <subcellularLocation>
        <location evidence="1">Membrane</location>
        <topology evidence="1">Multi-pass membrane protein</topology>
    </subcellularLocation>
</comment>
<evidence type="ECO:0000256" key="5">
    <source>
        <dbReference type="ARBA" id="ARBA00038359"/>
    </source>
</evidence>
<name>A0AAE0DKE7_9LECA</name>
<evidence type="ECO:0000259" key="7">
    <source>
        <dbReference type="Pfam" id="PF20684"/>
    </source>
</evidence>
<dbReference type="PANTHER" id="PTHR33048:SF157">
    <property type="entry name" value="INTEGRAL MEMBRANE PROTEIN"/>
    <property type="match status" value="1"/>
</dbReference>
<feature type="transmembrane region" description="Helical" evidence="6">
    <location>
        <begin position="98"/>
        <end position="122"/>
    </location>
</feature>
<dbReference type="EMBL" id="JASNWA010000007">
    <property type="protein sequence ID" value="KAK3172901.1"/>
    <property type="molecule type" value="Genomic_DNA"/>
</dbReference>
<feature type="transmembrane region" description="Helical" evidence="6">
    <location>
        <begin position="186"/>
        <end position="208"/>
    </location>
</feature>